<dbReference type="SMART" id="SM00220">
    <property type="entry name" value="S_TKc"/>
    <property type="match status" value="1"/>
</dbReference>
<dbReference type="SUPFAM" id="SSF56112">
    <property type="entry name" value="Protein kinase-like (PK-like)"/>
    <property type="match status" value="1"/>
</dbReference>
<dbReference type="GO" id="GO:0005524">
    <property type="term" value="F:ATP binding"/>
    <property type="evidence" value="ECO:0007669"/>
    <property type="project" value="InterPro"/>
</dbReference>
<dbReference type="PROSITE" id="PS00108">
    <property type="entry name" value="PROTEIN_KINASE_ST"/>
    <property type="match status" value="1"/>
</dbReference>
<comment type="caution">
    <text evidence="2">The sequence shown here is derived from an EMBL/GenBank/DDBJ whole genome shotgun (WGS) entry which is preliminary data.</text>
</comment>
<accession>A0AAN9SPR3</accession>
<dbReference type="CDD" id="cd13999">
    <property type="entry name" value="STKc_MAP3K-like"/>
    <property type="match status" value="1"/>
</dbReference>
<dbReference type="Proteomes" id="UP001386955">
    <property type="component" value="Unassembled WGS sequence"/>
</dbReference>
<dbReference type="InterPro" id="IPR000719">
    <property type="entry name" value="Prot_kinase_dom"/>
</dbReference>
<dbReference type="AlphaFoldDB" id="A0AAN9SPR3"/>
<dbReference type="Gene3D" id="3.30.200.20">
    <property type="entry name" value="Phosphorylase Kinase, domain 1"/>
    <property type="match status" value="1"/>
</dbReference>
<dbReference type="PRINTS" id="PR00109">
    <property type="entry name" value="TYRKINASE"/>
</dbReference>
<dbReference type="InterPro" id="IPR008271">
    <property type="entry name" value="Ser/Thr_kinase_AS"/>
</dbReference>
<dbReference type="InterPro" id="IPR051681">
    <property type="entry name" value="Ser/Thr_Kinases-Pseudokinases"/>
</dbReference>
<sequence>MGRLSIRSHNKCKNHKEPSWALTKCFHHGSGRNVAMGISPEWNIDFSNLLIGHKFSQGAHSQIYYGIYKEEHVAFKFVKVGGNDQKGAPICLLETQFLREVTFLPRLQHQNVVKFVAAYKDTDFCCILTEYQQKGSLRLFLKTLESKPICLKRMVGFALEIARGMEYIHAKGVIHRDLKPENVLVDGDFHLKISDFGIACEASKCDSLKGTYRWMAPEMIKGKRYGRKVDVYSFGLVLWELVSGKVPFEDMSPIQVAVAVADRNLRPVVPSHCPHILSDLMKQCWDLKPEKRPEFWHVVRVLEQFDQLLLT</sequence>
<dbReference type="InterPro" id="IPR001245">
    <property type="entry name" value="Ser-Thr/Tyr_kinase_cat_dom"/>
</dbReference>
<dbReference type="EMBL" id="JAYMYS010000003">
    <property type="protein sequence ID" value="KAK7401536.1"/>
    <property type="molecule type" value="Genomic_DNA"/>
</dbReference>
<evidence type="ECO:0000259" key="1">
    <source>
        <dbReference type="PROSITE" id="PS50011"/>
    </source>
</evidence>
<dbReference type="PANTHER" id="PTHR44329">
    <property type="entry name" value="SERINE/THREONINE-PROTEIN KINASE TNNI3K-RELATED"/>
    <property type="match status" value="1"/>
</dbReference>
<evidence type="ECO:0000313" key="2">
    <source>
        <dbReference type="EMBL" id="KAK7401536.1"/>
    </source>
</evidence>
<keyword evidence="3" id="KW-1185">Reference proteome</keyword>
<gene>
    <name evidence="2" type="ORF">VNO78_13087</name>
</gene>
<name>A0AAN9SPR3_PSOTE</name>
<dbReference type="PROSITE" id="PS50011">
    <property type="entry name" value="PROTEIN_KINASE_DOM"/>
    <property type="match status" value="1"/>
</dbReference>
<protein>
    <recommendedName>
        <fullName evidence="1">Protein kinase domain-containing protein</fullName>
    </recommendedName>
</protein>
<dbReference type="Pfam" id="PF07714">
    <property type="entry name" value="PK_Tyr_Ser-Thr"/>
    <property type="match status" value="1"/>
</dbReference>
<dbReference type="GO" id="GO:0004674">
    <property type="term" value="F:protein serine/threonine kinase activity"/>
    <property type="evidence" value="ECO:0007669"/>
    <property type="project" value="TreeGrafter"/>
</dbReference>
<feature type="domain" description="Protein kinase" evidence="1">
    <location>
        <begin position="49"/>
        <end position="309"/>
    </location>
</feature>
<organism evidence="2 3">
    <name type="scientific">Psophocarpus tetragonolobus</name>
    <name type="common">Winged bean</name>
    <name type="synonym">Dolichos tetragonolobus</name>
    <dbReference type="NCBI Taxonomy" id="3891"/>
    <lineage>
        <taxon>Eukaryota</taxon>
        <taxon>Viridiplantae</taxon>
        <taxon>Streptophyta</taxon>
        <taxon>Embryophyta</taxon>
        <taxon>Tracheophyta</taxon>
        <taxon>Spermatophyta</taxon>
        <taxon>Magnoliopsida</taxon>
        <taxon>eudicotyledons</taxon>
        <taxon>Gunneridae</taxon>
        <taxon>Pentapetalae</taxon>
        <taxon>rosids</taxon>
        <taxon>fabids</taxon>
        <taxon>Fabales</taxon>
        <taxon>Fabaceae</taxon>
        <taxon>Papilionoideae</taxon>
        <taxon>50 kb inversion clade</taxon>
        <taxon>NPAAA clade</taxon>
        <taxon>indigoferoid/millettioid clade</taxon>
        <taxon>Phaseoleae</taxon>
        <taxon>Psophocarpus</taxon>
    </lineage>
</organism>
<dbReference type="InterPro" id="IPR011009">
    <property type="entry name" value="Kinase-like_dom_sf"/>
</dbReference>
<dbReference type="PANTHER" id="PTHR44329:SF73">
    <property type="entry name" value="OS01G0201200 PROTEIN"/>
    <property type="match status" value="1"/>
</dbReference>
<proteinExistence type="predicted"/>
<dbReference type="Gene3D" id="1.10.510.10">
    <property type="entry name" value="Transferase(Phosphotransferase) domain 1"/>
    <property type="match status" value="1"/>
</dbReference>
<evidence type="ECO:0000313" key="3">
    <source>
        <dbReference type="Proteomes" id="UP001386955"/>
    </source>
</evidence>
<reference evidence="2 3" key="1">
    <citation type="submission" date="2024-01" db="EMBL/GenBank/DDBJ databases">
        <title>The genomes of 5 underutilized Papilionoideae crops provide insights into root nodulation and disease resistanc.</title>
        <authorList>
            <person name="Jiang F."/>
        </authorList>
    </citation>
    <scope>NUCLEOTIDE SEQUENCE [LARGE SCALE GENOMIC DNA]</scope>
    <source>
        <strain evidence="2">DUOXIRENSHENG_FW03</strain>
        <tissue evidence="2">Leaves</tissue>
    </source>
</reference>